<dbReference type="InterPro" id="IPR002018">
    <property type="entry name" value="CarbesteraseB"/>
</dbReference>
<dbReference type="InterPro" id="IPR029058">
    <property type="entry name" value="AB_hydrolase_fold"/>
</dbReference>
<evidence type="ECO:0000256" key="1">
    <source>
        <dbReference type="ARBA" id="ARBA00005964"/>
    </source>
</evidence>
<dbReference type="PANTHER" id="PTHR11559">
    <property type="entry name" value="CARBOXYLESTERASE"/>
    <property type="match status" value="1"/>
</dbReference>
<dbReference type="GeneID" id="101856562"/>
<dbReference type="EC" id="3.1.1.-" evidence="3"/>
<keyword evidence="3" id="KW-0732">Signal</keyword>
<evidence type="ECO:0000313" key="5">
    <source>
        <dbReference type="Proteomes" id="UP000694888"/>
    </source>
</evidence>
<dbReference type="RefSeq" id="XP_005094101.1">
    <property type="nucleotide sequence ID" value="XM_005094044.3"/>
</dbReference>
<sequence>MAAAWLLQALYTSILGSSGLQGGQGGQGGGQVGRNDVYLMANTSYGTVRGKVDFTSQVPVAKFYGIPFAKPPTGSLRFKAPVTPDSWNGVRDALTFGNECLQQAVPAFTFHNGDMPPRSENCLYLNVYSPTQGNATGLMPVMVWIHGGGYTIGSGSQYDATSLATKGVVMVTINYRLDLFGFLSTEDDAMPGNYGMLDQIAALKWVKDNIASFGGNPKAVTIFGESAGSGSVSLLTLSPLAKGLFHRAIMESGVSLSPWAIHYPANRVTARMTARLISVAAECDDLDNSTSLLSCLQQVDAEMLLNVSIAVTNAVDAGIIMAPRVETTFGFLPESPVTLLSRGQINHVDTLRGFNSDEVGGYIPAFIQNPPKPITAEVAKQVIALQLKQFTNLHLQEVLNLIQSTYVTNNLNSDLLQREALDAVNSFTFVAPTLVELNDVVRTAPEKKHYMYEFNHRPSFSKAPQWMSALHGEELLFVFDVQAKVWADSGYGPPNAMDILVSQQMMELWTNFAQTGNPTSTVPKGGVMWNQYSPGTPYYLRINSATESKLWSNPRDVDFYHKLLEKMTGSKKPVFPIIG</sequence>
<proteinExistence type="inferred from homology"/>
<dbReference type="SUPFAM" id="SSF53474">
    <property type="entry name" value="alpha/beta-Hydrolases"/>
    <property type="match status" value="1"/>
</dbReference>
<keyword evidence="2 3" id="KW-0378">Hydrolase</keyword>
<protein>
    <recommendedName>
        <fullName evidence="3">Carboxylic ester hydrolase</fullName>
        <ecNumber evidence="3">3.1.1.-</ecNumber>
    </recommendedName>
</protein>
<reference evidence="6" key="1">
    <citation type="submission" date="2025-08" db="UniProtKB">
        <authorList>
            <consortium name="RefSeq"/>
        </authorList>
    </citation>
    <scope>IDENTIFICATION</scope>
</reference>
<keyword evidence="5" id="KW-1185">Reference proteome</keyword>
<evidence type="ECO:0000256" key="3">
    <source>
        <dbReference type="RuleBase" id="RU361235"/>
    </source>
</evidence>
<evidence type="ECO:0000259" key="4">
    <source>
        <dbReference type="Pfam" id="PF00135"/>
    </source>
</evidence>
<feature type="chain" id="PRO_5044990272" description="Carboxylic ester hydrolase" evidence="3">
    <location>
        <begin position="17"/>
        <end position="579"/>
    </location>
</feature>
<organism evidence="5 6">
    <name type="scientific">Aplysia californica</name>
    <name type="common">California sea hare</name>
    <dbReference type="NCBI Taxonomy" id="6500"/>
    <lineage>
        <taxon>Eukaryota</taxon>
        <taxon>Metazoa</taxon>
        <taxon>Spiralia</taxon>
        <taxon>Lophotrochozoa</taxon>
        <taxon>Mollusca</taxon>
        <taxon>Gastropoda</taxon>
        <taxon>Heterobranchia</taxon>
        <taxon>Euthyneura</taxon>
        <taxon>Tectipleura</taxon>
        <taxon>Aplysiida</taxon>
        <taxon>Aplysioidea</taxon>
        <taxon>Aplysiidae</taxon>
        <taxon>Aplysia</taxon>
    </lineage>
</organism>
<evidence type="ECO:0000313" key="6">
    <source>
        <dbReference type="RefSeq" id="XP_005094101.1"/>
    </source>
</evidence>
<dbReference type="PROSITE" id="PS00122">
    <property type="entry name" value="CARBOXYLESTERASE_B_1"/>
    <property type="match status" value="1"/>
</dbReference>
<evidence type="ECO:0000256" key="2">
    <source>
        <dbReference type="ARBA" id="ARBA00022801"/>
    </source>
</evidence>
<dbReference type="Gene3D" id="3.40.50.1820">
    <property type="entry name" value="alpha/beta hydrolase"/>
    <property type="match status" value="1"/>
</dbReference>
<accession>A0ABM0JI21</accession>
<gene>
    <name evidence="6" type="primary">LOC101856562</name>
</gene>
<dbReference type="Pfam" id="PF00135">
    <property type="entry name" value="COesterase"/>
    <property type="match status" value="1"/>
</dbReference>
<feature type="domain" description="Carboxylesterase type B" evidence="4">
    <location>
        <begin position="41"/>
        <end position="547"/>
    </location>
</feature>
<dbReference type="InterPro" id="IPR019826">
    <property type="entry name" value="Carboxylesterase_B_AS"/>
</dbReference>
<dbReference type="InterPro" id="IPR050309">
    <property type="entry name" value="Type-B_Carboxylest/Lipase"/>
</dbReference>
<name>A0ABM0JI21_APLCA</name>
<dbReference type="Proteomes" id="UP000694888">
    <property type="component" value="Unplaced"/>
</dbReference>
<comment type="similarity">
    <text evidence="1 3">Belongs to the type-B carboxylesterase/lipase family.</text>
</comment>
<feature type="signal peptide" evidence="3">
    <location>
        <begin position="1"/>
        <end position="16"/>
    </location>
</feature>